<dbReference type="AlphaFoldDB" id="U6M320"/>
<accession>U6M320</accession>
<dbReference type="GeneID" id="25339200"/>
<dbReference type="Gene3D" id="2.130.10.30">
    <property type="entry name" value="Regulator of chromosome condensation 1/beta-lactamase-inhibitor protein II"/>
    <property type="match status" value="1"/>
</dbReference>
<feature type="compositionally biased region" description="Polar residues" evidence="2">
    <location>
        <begin position="559"/>
        <end position="570"/>
    </location>
</feature>
<name>U6M320_EIMMA</name>
<dbReference type="RefSeq" id="XP_013335255.1">
    <property type="nucleotide sequence ID" value="XM_013479801.1"/>
</dbReference>
<reference evidence="3" key="2">
    <citation type="submission" date="2013-10" db="EMBL/GenBank/DDBJ databases">
        <authorList>
            <person name="Aslett M."/>
        </authorList>
    </citation>
    <scope>NUCLEOTIDE SEQUENCE [LARGE SCALE GENOMIC DNA]</scope>
    <source>
        <strain evidence="3">Weybridge</strain>
    </source>
</reference>
<organism evidence="3 4">
    <name type="scientific">Eimeria maxima</name>
    <name type="common">Coccidian parasite</name>
    <dbReference type="NCBI Taxonomy" id="5804"/>
    <lineage>
        <taxon>Eukaryota</taxon>
        <taxon>Sar</taxon>
        <taxon>Alveolata</taxon>
        <taxon>Apicomplexa</taxon>
        <taxon>Conoidasida</taxon>
        <taxon>Coccidia</taxon>
        <taxon>Eucoccidiorida</taxon>
        <taxon>Eimeriorina</taxon>
        <taxon>Eimeriidae</taxon>
        <taxon>Eimeria</taxon>
    </lineage>
</organism>
<feature type="repeat" description="RCC1" evidence="1">
    <location>
        <begin position="171"/>
        <end position="231"/>
    </location>
</feature>
<proteinExistence type="predicted"/>
<feature type="compositionally biased region" description="Gly residues" evidence="2">
    <location>
        <begin position="416"/>
        <end position="437"/>
    </location>
</feature>
<dbReference type="InterPro" id="IPR051553">
    <property type="entry name" value="Ran_GTPase-activating"/>
</dbReference>
<feature type="region of interest" description="Disordered" evidence="2">
    <location>
        <begin position="341"/>
        <end position="570"/>
    </location>
</feature>
<dbReference type="InterPro" id="IPR000408">
    <property type="entry name" value="Reg_chr_condens"/>
</dbReference>
<feature type="compositionally biased region" description="Low complexity" evidence="2">
    <location>
        <begin position="349"/>
        <end position="367"/>
    </location>
</feature>
<protein>
    <submittedName>
        <fullName evidence="3">Regulator of chromosome condensation domain-containing protein, putative</fullName>
    </submittedName>
</protein>
<evidence type="ECO:0000256" key="2">
    <source>
        <dbReference type="SAM" id="MobiDB-lite"/>
    </source>
</evidence>
<dbReference type="InterPro" id="IPR009091">
    <property type="entry name" value="RCC1/BLIP-II"/>
</dbReference>
<dbReference type="Proteomes" id="UP000030763">
    <property type="component" value="Unassembled WGS sequence"/>
</dbReference>
<dbReference type="PANTHER" id="PTHR45982">
    <property type="entry name" value="REGULATOR OF CHROMOSOME CONDENSATION"/>
    <property type="match status" value="1"/>
</dbReference>
<dbReference type="PANTHER" id="PTHR45982:SF1">
    <property type="entry name" value="REGULATOR OF CHROMOSOME CONDENSATION"/>
    <property type="match status" value="1"/>
</dbReference>
<dbReference type="OrthoDB" id="346274at2759"/>
<dbReference type="Pfam" id="PF13540">
    <property type="entry name" value="RCC1_2"/>
    <property type="match status" value="1"/>
</dbReference>
<sequence length="570" mass="57894">MRRLIPCAGRSTEDVGPLNEDCVPVVSTDALVEPQYRDTRTIIYLWGRRLLRGEGEGDCVGDGTGCSACSPKELDLLNTVEGLHAPLGSAGGGGAGGGGGGRVSSPVCRRIAAKGGLSLCLLLGGQLLGWGQLMHAGFSLLPRLLYQFPIHHKVVQLAIGTAVILALTEKGQVLAWGDGTYGELAGGTPDYPLTGLGGFIQLSLKDSLGDSLPAIISVSSGGRHVLLLTEDRRLWAFGDNSSGQCGVPNVQTKCLTPKGFVRVLSSSANHQLYLWGHSADHKLIFTAATEAIVGGERQPGVALKSGLKSACCRPRLIYSMLHEKVSVLALGRDYTLVVTGDGGSPPPSSVLQSSSSSSSNSSSSSSNKSDDECSSNNSWGPSPHILTAADFKPNDAQPTGGAPREGGPIGGPPTRGVGGPTGGNPIGGGPTEGGPTGGAPNLDTTDNDEKRGEGSPKYFVAGESSRGPQEGTYSGGPHEGTSSGGPTPPPPTNMDKRAPQEGTVEGAPQQLGNSLRLDDTSHSTAAAEGLQQGSEGPAAAAAAAPAAAPATDPLAPFSPSASIWGQNGGI</sequence>
<keyword evidence="4" id="KW-1185">Reference proteome</keyword>
<dbReference type="PROSITE" id="PS50012">
    <property type="entry name" value="RCC1_3"/>
    <property type="match status" value="1"/>
</dbReference>
<gene>
    <name evidence="3" type="ORF">EMWEY_00052140</name>
</gene>
<evidence type="ECO:0000256" key="1">
    <source>
        <dbReference type="PROSITE-ProRule" id="PRU00235"/>
    </source>
</evidence>
<evidence type="ECO:0000313" key="4">
    <source>
        <dbReference type="Proteomes" id="UP000030763"/>
    </source>
</evidence>
<evidence type="ECO:0000313" key="3">
    <source>
        <dbReference type="EMBL" id="CDJ58607.1"/>
    </source>
</evidence>
<dbReference type="SUPFAM" id="SSF50985">
    <property type="entry name" value="RCC1/BLIP-II"/>
    <property type="match status" value="1"/>
</dbReference>
<reference evidence="3" key="1">
    <citation type="submission" date="2013-10" db="EMBL/GenBank/DDBJ databases">
        <title>Genomic analysis of the causative agents of coccidiosis in chickens.</title>
        <authorList>
            <person name="Reid A.J."/>
            <person name="Blake D."/>
            <person name="Billington K."/>
            <person name="Browne H."/>
            <person name="Dunn M."/>
            <person name="Hung S."/>
            <person name="Kawahara F."/>
            <person name="Miranda-Saavedra D."/>
            <person name="Mourier T."/>
            <person name="Nagra H."/>
            <person name="Otto T.D."/>
            <person name="Rawlings N."/>
            <person name="Sanchez A."/>
            <person name="Sanders M."/>
            <person name="Subramaniam C."/>
            <person name="Tay Y."/>
            <person name="Dear P."/>
            <person name="Doerig C."/>
            <person name="Gruber A."/>
            <person name="Parkinson J."/>
            <person name="Shirley M."/>
            <person name="Wan K.L."/>
            <person name="Berriman M."/>
            <person name="Tomley F."/>
            <person name="Pain A."/>
        </authorList>
    </citation>
    <scope>NUCLEOTIDE SEQUENCE [LARGE SCALE GENOMIC DNA]</scope>
    <source>
        <strain evidence="3">Weybridge</strain>
    </source>
</reference>
<dbReference type="VEuPathDB" id="ToxoDB:EMWEY_00052140"/>
<dbReference type="EMBL" id="HG719751">
    <property type="protein sequence ID" value="CDJ58607.1"/>
    <property type="molecule type" value="Genomic_DNA"/>
</dbReference>
<feature type="compositionally biased region" description="Low complexity" evidence="2">
    <location>
        <begin position="537"/>
        <end position="550"/>
    </location>
</feature>